<feature type="compositionally biased region" description="Basic and acidic residues" evidence="1">
    <location>
        <begin position="13"/>
        <end position="22"/>
    </location>
</feature>
<name>A0A6G0XDF4_9STRA</name>
<dbReference type="AlphaFoldDB" id="A0A6G0XDF4"/>
<organism evidence="2 3">
    <name type="scientific">Aphanomyces euteiches</name>
    <dbReference type="NCBI Taxonomy" id="100861"/>
    <lineage>
        <taxon>Eukaryota</taxon>
        <taxon>Sar</taxon>
        <taxon>Stramenopiles</taxon>
        <taxon>Oomycota</taxon>
        <taxon>Saprolegniomycetes</taxon>
        <taxon>Saprolegniales</taxon>
        <taxon>Verrucalvaceae</taxon>
        <taxon>Aphanomyces</taxon>
    </lineage>
</organism>
<dbReference type="PANTHER" id="PTHR37558:SF1">
    <property type="entry name" value="HTH CENPB-TYPE DOMAIN-CONTAINING PROTEIN"/>
    <property type="match status" value="1"/>
</dbReference>
<dbReference type="Proteomes" id="UP000481153">
    <property type="component" value="Unassembled WGS sequence"/>
</dbReference>
<evidence type="ECO:0000313" key="2">
    <source>
        <dbReference type="EMBL" id="KAF0738211.1"/>
    </source>
</evidence>
<evidence type="ECO:0000256" key="1">
    <source>
        <dbReference type="SAM" id="MobiDB-lite"/>
    </source>
</evidence>
<evidence type="ECO:0008006" key="4">
    <source>
        <dbReference type="Google" id="ProtNLM"/>
    </source>
</evidence>
<gene>
    <name evidence="2" type="ORF">Ae201684_006186</name>
</gene>
<feature type="region of interest" description="Disordered" evidence="1">
    <location>
        <begin position="1"/>
        <end position="22"/>
    </location>
</feature>
<proteinExistence type="predicted"/>
<protein>
    <recommendedName>
        <fullName evidence="4">Myb-like domain-containing protein</fullName>
    </recommendedName>
</protein>
<accession>A0A6G0XDF4</accession>
<reference evidence="2 3" key="1">
    <citation type="submission" date="2019-07" db="EMBL/GenBank/DDBJ databases">
        <title>Genomics analysis of Aphanomyces spp. identifies a new class of oomycete effector associated with host adaptation.</title>
        <authorList>
            <person name="Gaulin E."/>
        </authorList>
    </citation>
    <scope>NUCLEOTIDE SEQUENCE [LARGE SCALE GENOMIC DNA]</scope>
    <source>
        <strain evidence="2 3">ATCC 201684</strain>
    </source>
</reference>
<sequence>MSEAASEITWETAEDKTSSPDTAKEVLEIGGKKRWVEDDDIALLQQGIAWDKVASSLLKVDGFSRRNIDGKKAFSRFSMLMAQHKAIQEKAKGRSGSTENVTPKTMLLDELLELYMDSEVVKI</sequence>
<dbReference type="EMBL" id="VJMJ01000079">
    <property type="protein sequence ID" value="KAF0738211.1"/>
    <property type="molecule type" value="Genomic_DNA"/>
</dbReference>
<comment type="caution">
    <text evidence="2">The sequence shown here is derived from an EMBL/GenBank/DDBJ whole genome shotgun (WGS) entry which is preliminary data.</text>
</comment>
<dbReference type="PANTHER" id="PTHR37558">
    <property type="entry name" value="HTH CENPB-TYPE DOMAIN-CONTAINING PROTEIN"/>
    <property type="match status" value="1"/>
</dbReference>
<keyword evidence="3" id="KW-1185">Reference proteome</keyword>
<evidence type="ECO:0000313" key="3">
    <source>
        <dbReference type="Proteomes" id="UP000481153"/>
    </source>
</evidence>